<dbReference type="CDD" id="cd00338">
    <property type="entry name" value="Ser_Recombinase"/>
    <property type="match status" value="1"/>
</dbReference>
<evidence type="ECO:0000313" key="6">
    <source>
        <dbReference type="Proteomes" id="UP000623967"/>
    </source>
</evidence>
<keyword evidence="1" id="KW-0175">Coiled coil</keyword>
<dbReference type="Proteomes" id="UP000623967">
    <property type="component" value="Unassembled WGS sequence"/>
</dbReference>
<dbReference type="PROSITE" id="PS51737">
    <property type="entry name" value="RECOMBINASE_DNA_BIND"/>
    <property type="match status" value="1"/>
</dbReference>
<dbReference type="InterPro" id="IPR006119">
    <property type="entry name" value="Resolv_N"/>
</dbReference>
<feature type="compositionally biased region" description="Basic and acidic residues" evidence="2">
    <location>
        <begin position="256"/>
        <end position="268"/>
    </location>
</feature>
<evidence type="ECO:0000313" key="5">
    <source>
        <dbReference type="EMBL" id="MBL4951125.1"/>
    </source>
</evidence>
<feature type="domain" description="Recombinase" evidence="4">
    <location>
        <begin position="172"/>
        <end position="307"/>
    </location>
</feature>
<gene>
    <name evidence="5" type="ORF">JK635_02570</name>
</gene>
<evidence type="ECO:0000256" key="2">
    <source>
        <dbReference type="SAM" id="MobiDB-lite"/>
    </source>
</evidence>
<dbReference type="SUPFAM" id="SSF53041">
    <property type="entry name" value="Resolvase-like"/>
    <property type="match status" value="1"/>
</dbReference>
<name>A0ABS1TII6_9BACI</name>
<dbReference type="Gene3D" id="3.40.50.1390">
    <property type="entry name" value="Resolvase, N-terminal catalytic domain"/>
    <property type="match status" value="1"/>
</dbReference>
<dbReference type="SMART" id="SM00857">
    <property type="entry name" value="Resolvase"/>
    <property type="match status" value="1"/>
</dbReference>
<evidence type="ECO:0000259" key="3">
    <source>
        <dbReference type="PROSITE" id="PS51736"/>
    </source>
</evidence>
<dbReference type="Gene3D" id="3.90.1750.20">
    <property type="entry name" value="Putative Large Serine Recombinase, Chain B, Domain 2"/>
    <property type="match status" value="1"/>
</dbReference>
<reference evidence="5 6" key="1">
    <citation type="submission" date="2021-01" db="EMBL/GenBank/DDBJ databases">
        <title>Genome public.</title>
        <authorList>
            <person name="Liu C."/>
            <person name="Sun Q."/>
        </authorList>
    </citation>
    <scope>NUCLEOTIDE SEQUENCE [LARGE SCALE GENOMIC DNA]</scope>
    <source>
        <strain evidence="5 6">YIM B02564</strain>
    </source>
</reference>
<organism evidence="5 6">
    <name type="scientific">Neobacillus paridis</name>
    <dbReference type="NCBI Taxonomy" id="2803862"/>
    <lineage>
        <taxon>Bacteria</taxon>
        <taxon>Bacillati</taxon>
        <taxon>Bacillota</taxon>
        <taxon>Bacilli</taxon>
        <taxon>Bacillales</taxon>
        <taxon>Bacillaceae</taxon>
        <taxon>Neobacillus</taxon>
    </lineage>
</organism>
<dbReference type="InterPro" id="IPR050639">
    <property type="entry name" value="SSR_resolvase"/>
</dbReference>
<dbReference type="InterPro" id="IPR036162">
    <property type="entry name" value="Resolvase-like_N_sf"/>
</dbReference>
<feature type="region of interest" description="Disordered" evidence="2">
    <location>
        <begin position="251"/>
        <end position="270"/>
    </location>
</feature>
<proteinExistence type="predicted"/>
<protein>
    <submittedName>
        <fullName evidence="5">Recombinase family protein</fullName>
    </submittedName>
</protein>
<evidence type="ECO:0000256" key="1">
    <source>
        <dbReference type="SAM" id="Coils"/>
    </source>
</evidence>
<dbReference type="EMBL" id="JAESWB010000025">
    <property type="protein sequence ID" value="MBL4951125.1"/>
    <property type="molecule type" value="Genomic_DNA"/>
</dbReference>
<feature type="coiled-coil region" evidence="1">
    <location>
        <begin position="376"/>
        <end position="452"/>
    </location>
</feature>
<dbReference type="PROSITE" id="PS51736">
    <property type="entry name" value="RECOMBINASES_3"/>
    <property type="match status" value="1"/>
</dbReference>
<sequence>MPTLTSQYDVINKIKFVAVYLRKSRGTGDMEVDLEKHYTKIKEYCKEFKWKFVVYEEIASGSDITNRPEMQKLLNDVSNDMYDAVFVFDIDRLSRGGSSDQERIFSTFRNTNTLIVSANPFKIYNLNDESDDMMIDMFGFIGKMEYKQIRKRMLTGKKIGLNMGKWTNGNPPFGYRYNRTSDPDKKGKLIVDKEEAKIVREAVDKYLNGYSTIDIAWDFNKRKIPSPGGSRWNAVTITRIFKSKIYQGHMVGNKSEGNRNKKRSDTSKPFRPLPENEWIVIQNCHEQLITEEEYELIMKMLKDNTKKRFRNKINTFTGIIKCNICGNIMHHKTLHNKDGLAACECGNHGGTIDIIEESIYQSAIQLRDRLKQIKVEEVESQRENQLLKEIESLEKQLVKQDTALERIEEMYEEGEYDKPKYQMKKKKREEEKWRLENELKKLRKQLSSVDSQNNKERISKIDQFINDIKKDNNSEQKNRIYKSLISEILWEKKTNEKVNITINFL</sequence>
<dbReference type="InterPro" id="IPR011109">
    <property type="entry name" value="DNA_bind_recombinase_dom"/>
</dbReference>
<comment type="caution">
    <text evidence="5">The sequence shown here is derived from an EMBL/GenBank/DDBJ whole genome shotgun (WGS) entry which is preliminary data.</text>
</comment>
<dbReference type="RefSeq" id="WP_202652122.1">
    <property type="nucleotide sequence ID" value="NZ_JAESWB010000025.1"/>
</dbReference>
<feature type="domain" description="Resolvase/invertase-type recombinase catalytic" evidence="3">
    <location>
        <begin position="16"/>
        <end position="164"/>
    </location>
</feature>
<keyword evidence="6" id="KW-1185">Reference proteome</keyword>
<dbReference type="PANTHER" id="PTHR30461:SF23">
    <property type="entry name" value="DNA RECOMBINASE-RELATED"/>
    <property type="match status" value="1"/>
</dbReference>
<accession>A0ABS1TII6</accession>
<dbReference type="PANTHER" id="PTHR30461">
    <property type="entry name" value="DNA-INVERTASE FROM LAMBDOID PROPHAGE"/>
    <property type="match status" value="1"/>
</dbReference>
<evidence type="ECO:0000259" key="4">
    <source>
        <dbReference type="PROSITE" id="PS51737"/>
    </source>
</evidence>
<dbReference type="InterPro" id="IPR038109">
    <property type="entry name" value="DNA_bind_recomb_sf"/>
</dbReference>
<dbReference type="Pfam" id="PF00239">
    <property type="entry name" value="Resolvase"/>
    <property type="match status" value="1"/>
</dbReference>
<dbReference type="Pfam" id="PF07508">
    <property type="entry name" value="Recombinase"/>
    <property type="match status" value="1"/>
</dbReference>